<dbReference type="Gene3D" id="3.30.230.80">
    <property type="match status" value="1"/>
</dbReference>
<dbReference type="Pfam" id="PF00183">
    <property type="entry name" value="HSP90"/>
    <property type="match status" value="1"/>
</dbReference>
<dbReference type="InterPro" id="IPR037196">
    <property type="entry name" value="HSP90_C"/>
</dbReference>
<comment type="caution">
    <text evidence="5">The sequence shown here is derived from an EMBL/GenBank/DDBJ whole genome shotgun (WGS) entry which is preliminary data.</text>
</comment>
<evidence type="ECO:0000313" key="6">
    <source>
        <dbReference type="Proteomes" id="UP000722121"/>
    </source>
</evidence>
<keyword evidence="3" id="KW-0067">ATP-binding</keyword>
<keyword evidence="4" id="KW-0143">Chaperone</keyword>
<dbReference type="Gene3D" id="1.20.120.790">
    <property type="entry name" value="Heat shock protein 90, C-terminal domain"/>
    <property type="match status" value="1"/>
</dbReference>
<proteinExistence type="inferred from homology"/>
<dbReference type="Gene3D" id="3.40.50.11260">
    <property type="match status" value="1"/>
</dbReference>
<sequence length="611" mass="69975">MEGTLTIHSENILPIIKKWLYSERDIFVRELVSNACDAVTKLALLKDQGVVSLKEDAVFKVDVAIDKENKTITFSDTGIGMDAGEVEKYIAQIAFSGAQDFAEKYQSNNSEEQFIGHFGLGFFSSYMVADNVEIQTLSYKEDAQPVRWLCDGSSQYRLEEGKRTEHGTDVILHINEDSKEFLDHARLQQLLSHYCSFISSPIFLNGNQINVKEPLWLKPATECTREEYIDFYRQLYPFEEEPLFWVHLSVDYPFHLKGILYFPKTNKDFDPNKSCVKLYCNRVFVSDNCKDLIPPYLAMLKGAIDSPDIPLNVSRSYLQMDRTVRTLATHISKKVSDRLTALYRSEKESFISWWPDIEVIVKLGILQDEKFYERVKGVLLWLTTEGEWTTLEEYLERNRKKTSGKVFYTTGDKQVGHVLDVYKEKEIEVLCSTTPIDTALMGFLESKLTQTKFQRIDGAIEESILDASKEKNLLDADGRSESARIADMVRKMLDIKDLDVSAKSLATKSLPGFLMIDEEQRRMRDYLAMREVRGGEASMFPAKKTFVVNTNSPLIESVYALHTKDPELAKELIVEAYQLALLSQKEIQPHDLNALITRTHQLLEKLAAQSL</sequence>
<dbReference type="InterPro" id="IPR020568">
    <property type="entry name" value="Ribosomal_Su5_D2-typ_SF"/>
</dbReference>
<dbReference type="InterPro" id="IPR036890">
    <property type="entry name" value="HATPase_C_sf"/>
</dbReference>
<dbReference type="CDD" id="cd16927">
    <property type="entry name" value="HATPase_Hsp90-like"/>
    <property type="match status" value="1"/>
</dbReference>
<evidence type="ECO:0000256" key="3">
    <source>
        <dbReference type="ARBA" id="ARBA00022840"/>
    </source>
</evidence>
<dbReference type="InterPro" id="IPR001404">
    <property type="entry name" value="Hsp90_fam"/>
</dbReference>
<dbReference type="PIRSF" id="PIRSF002583">
    <property type="entry name" value="Hsp90"/>
    <property type="match status" value="1"/>
</dbReference>
<evidence type="ECO:0000256" key="2">
    <source>
        <dbReference type="ARBA" id="ARBA00022741"/>
    </source>
</evidence>
<reference evidence="5 6" key="1">
    <citation type="submission" date="2021-02" db="EMBL/GenBank/DDBJ databases">
        <title>Activity-based single-cell genomes from oceanic crustal fluid captures similar information to metagenomic and metatranscriptomic surveys with orders of magnitude less sampling.</title>
        <authorList>
            <person name="D'Angelo T.S."/>
            <person name="Orcutt B.N."/>
        </authorList>
    </citation>
    <scope>NUCLEOTIDE SEQUENCE [LARGE SCALE GENOMIC DNA]</scope>
    <source>
        <strain evidence="5">AH-315-G07</strain>
    </source>
</reference>
<dbReference type="EMBL" id="JAFITR010000041">
    <property type="protein sequence ID" value="MBN4066938.1"/>
    <property type="molecule type" value="Genomic_DNA"/>
</dbReference>
<dbReference type="PRINTS" id="PR00775">
    <property type="entry name" value="HEATSHOCK90"/>
</dbReference>
<comment type="similarity">
    <text evidence="1">Belongs to the heat shock protein 90 family.</text>
</comment>
<dbReference type="SUPFAM" id="SSF54211">
    <property type="entry name" value="Ribosomal protein S5 domain 2-like"/>
    <property type="match status" value="1"/>
</dbReference>
<evidence type="ECO:0000256" key="4">
    <source>
        <dbReference type="ARBA" id="ARBA00023186"/>
    </source>
</evidence>
<keyword evidence="2" id="KW-0547">Nucleotide-binding</keyword>
<keyword evidence="6" id="KW-1185">Reference proteome</keyword>
<name>A0ABS3ATG8_9BACT</name>
<dbReference type="SUPFAM" id="SSF55874">
    <property type="entry name" value="ATPase domain of HSP90 chaperone/DNA topoisomerase II/histidine kinase"/>
    <property type="match status" value="1"/>
</dbReference>
<evidence type="ECO:0000313" key="5">
    <source>
        <dbReference type="EMBL" id="MBN4066938.1"/>
    </source>
</evidence>
<dbReference type="InterPro" id="IPR020575">
    <property type="entry name" value="Hsp90_N"/>
</dbReference>
<dbReference type="Proteomes" id="UP000722121">
    <property type="component" value="Unassembled WGS sequence"/>
</dbReference>
<dbReference type="PANTHER" id="PTHR11528">
    <property type="entry name" value="HEAT SHOCK PROTEIN 90 FAMILY MEMBER"/>
    <property type="match status" value="1"/>
</dbReference>
<dbReference type="Pfam" id="PF13589">
    <property type="entry name" value="HATPase_c_3"/>
    <property type="match status" value="1"/>
</dbReference>
<dbReference type="NCBIfam" id="NF003555">
    <property type="entry name" value="PRK05218.1"/>
    <property type="match status" value="1"/>
</dbReference>
<dbReference type="SUPFAM" id="SSF110942">
    <property type="entry name" value="HSP90 C-terminal domain"/>
    <property type="match status" value="1"/>
</dbReference>
<accession>A0ABS3ATG8</accession>
<gene>
    <name evidence="5" type="primary">htpG</name>
    <name evidence="5" type="ORF">JYU14_02525</name>
</gene>
<protein>
    <submittedName>
        <fullName evidence="5">Molecular chaperone HtpG</fullName>
    </submittedName>
</protein>
<evidence type="ECO:0000256" key="1">
    <source>
        <dbReference type="ARBA" id="ARBA00008239"/>
    </source>
</evidence>
<organism evidence="5 6">
    <name type="scientific">Simkania negevensis</name>
    <dbReference type="NCBI Taxonomy" id="83561"/>
    <lineage>
        <taxon>Bacteria</taxon>
        <taxon>Pseudomonadati</taxon>
        <taxon>Chlamydiota</taxon>
        <taxon>Chlamydiia</taxon>
        <taxon>Parachlamydiales</taxon>
        <taxon>Simkaniaceae</taxon>
        <taxon>Simkania</taxon>
    </lineage>
</organism>
<dbReference type="Gene3D" id="3.30.565.10">
    <property type="entry name" value="Histidine kinase-like ATPase, C-terminal domain"/>
    <property type="match status" value="1"/>
</dbReference>